<keyword evidence="10 13" id="KW-0234">DNA repair</keyword>
<proteinExistence type="inferred from homology"/>
<comment type="catalytic activity">
    <reaction evidence="11 13">
        <text>DNA(n) + a 2'-deoxyribonucleoside 5'-triphosphate = DNA(n+1) + diphosphate</text>
        <dbReference type="Rhea" id="RHEA:22508"/>
        <dbReference type="Rhea" id="RHEA-COMP:17339"/>
        <dbReference type="Rhea" id="RHEA-COMP:17340"/>
        <dbReference type="ChEBI" id="CHEBI:33019"/>
        <dbReference type="ChEBI" id="CHEBI:61560"/>
        <dbReference type="ChEBI" id="CHEBI:173112"/>
        <dbReference type="EC" id="2.7.7.7"/>
    </reaction>
</comment>
<dbReference type="SMART" id="SM00475">
    <property type="entry name" value="53EXOc"/>
    <property type="match status" value="1"/>
</dbReference>
<dbReference type="Pfam" id="PF00476">
    <property type="entry name" value="DNA_pol_A"/>
    <property type="match status" value="1"/>
</dbReference>
<dbReference type="GO" id="GO:0003677">
    <property type="term" value="F:DNA binding"/>
    <property type="evidence" value="ECO:0007669"/>
    <property type="project" value="UniProtKB-UniRule"/>
</dbReference>
<dbReference type="CDD" id="cd08637">
    <property type="entry name" value="DNA_pol_A_pol_I_C"/>
    <property type="match status" value="1"/>
</dbReference>
<dbReference type="InterPro" id="IPR002298">
    <property type="entry name" value="DNA_polymerase_A"/>
</dbReference>
<dbReference type="Pfam" id="PF02739">
    <property type="entry name" value="5_3_exonuc_N"/>
    <property type="match status" value="1"/>
</dbReference>
<evidence type="ECO:0000256" key="4">
    <source>
        <dbReference type="ARBA" id="ARBA00022679"/>
    </source>
</evidence>
<evidence type="ECO:0000256" key="2">
    <source>
        <dbReference type="ARBA" id="ARBA00012417"/>
    </source>
</evidence>
<name>A0A179D3K4_9BACT</name>
<dbReference type="CDD" id="cd09859">
    <property type="entry name" value="PIN_53EXO"/>
    <property type="match status" value="1"/>
</dbReference>
<evidence type="ECO:0000313" key="16">
    <source>
        <dbReference type="EMBL" id="OAQ20664.1"/>
    </source>
</evidence>
<dbReference type="SMART" id="SM00279">
    <property type="entry name" value="HhH2"/>
    <property type="match status" value="1"/>
</dbReference>
<dbReference type="Pfam" id="PF01367">
    <property type="entry name" value="5_3_exonuc"/>
    <property type="match status" value="1"/>
</dbReference>
<dbReference type="InterPro" id="IPR001098">
    <property type="entry name" value="DNA-dir_DNA_pol_A_palm_dom"/>
</dbReference>
<dbReference type="InterPro" id="IPR036397">
    <property type="entry name" value="RNaseH_sf"/>
</dbReference>
<accession>A0A179D3K4</accession>
<dbReference type="EMBL" id="LWLG01000008">
    <property type="protein sequence ID" value="OAQ20664.1"/>
    <property type="molecule type" value="Genomic_DNA"/>
</dbReference>
<evidence type="ECO:0000256" key="10">
    <source>
        <dbReference type="ARBA" id="ARBA00023204"/>
    </source>
</evidence>
<keyword evidence="13" id="KW-0378">Hydrolase</keyword>
<dbReference type="InterPro" id="IPR036279">
    <property type="entry name" value="5-3_exonuclease_C_sf"/>
</dbReference>
<dbReference type="Proteomes" id="UP000078390">
    <property type="component" value="Unassembled WGS sequence"/>
</dbReference>
<evidence type="ECO:0000256" key="13">
    <source>
        <dbReference type="RuleBase" id="RU004460"/>
    </source>
</evidence>
<dbReference type="PATRIC" id="fig|999894.6.peg.1275"/>
<evidence type="ECO:0000256" key="11">
    <source>
        <dbReference type="ARBA" id="ARBA00049244"/>
    </source>
</evidence>
<dbReference type="SUPFAM" id="SSF56672">
    <property type="entry name" value="DNA/RNA polymerases"/>
    <property type="match status" value="1"/>
</dbReference>
<evidence type="ECO:0000256" key="7">
    <source>
        <dbReference type="ARBA" id="ARBA00022763"/>
    </source>
</evidence>
<evidence type="ECO:0000256" key="3">
    <source>
        <dbReference type="ARBA" id="ARBA00020311"/>
    </source>
</evidence>
<keyword evidence="4 13" id="KW-0808">Transferase</keyword>
<dbReference type="InterPro" id="IPR020046">
    <property type="entry name" value="5-3_exonucl_a-hlix_arch_N"/>
</dbReference>
<keyword evidence="6 13" id="KW-0235">DNA replication</keyword>
<dbReference type="FunFam" id="1.10.150.20:FF:000002">
    <property type="entry name" value="DNA polymerase I"/>
    <property type="match status" value="1"/>
</dbReference>
<evidence type="ECO:0000256" key="5">
    <source>
        <dbReference type="ARBA" id="ARBA00022695"/>
    </source>
</evidence>
<comment type="function">
    <text evidence="13">In addition to polymerase activity, this DNA polymerase exhibits 5'-3' exonuclease activity.</text>
</comment>
<dbReference type="Gene3D" id="3.40.50.1010">
    <property type="entry name" value="5'-nuclease"/>
    <property type="match status" value="1"/>
</dbReference>
<evidence type="ECO:0000256" key="9">
    <source>
        <dbReference type="ARBA" id="ARBA00023125"/>
    </source>
</evidence>
<sequence>MPRAGKGPVLYLVDGTSFIYRAHYAVKEYLSTSWGLPTKAIFVFTRMLLKVLKEFQPEYLALCLDEKAPTFRHEAYREYKATRPPMPEDLAVQLPYIREVAEALGLSLLSVPGYEADDLIATLATKFLNPIIIIAGDRDLLALVSERVYIWDPMREKVIDPQTVVKRYGLPPEKIPELRALVGDPSDNIPGVKGIGEKTAAKLIKSFGSVEALYQRLSEVTPPRIRKLLEEGREAAFLSRKLIELETSAPVPADLEAYRIREPDLNKLRAIFRKLEFKKLLTELPPEREIPAEKLLEAKELPAEVRKVERVAFFAFKTPDLFGKVRIQVLGVATPEKAFYLPEEALSEIKNFLSQDGPKVKIFYDLKEVYHLLGEEFSPSGELFDVKLAAWLLEPVKKTYELEALSEEYLGVRLSTKLTGSGAAERAYVLQELYRELRPALTQSGLEKLYFEVEVPLARILYKMERFGVKVDLAYLRKLSQRFKEEIKTIEEEIFRLAGEPFNLRSGRELARILFEKLKLPRKKKTPKGTGYSTDMEVLSELARLHPLPERVLRYRTLYKLLSTYIEPLPRLVDPATGRVHTTFHQTGTATGRLSSSDPNLQNIPIKGEEGEAIRRAFVAEESWLLLSADYSQIELRLLAHFSGDENLKEAFLEGRDIHAATAAEIFGVREEEVTPEMRRLAKVINFGIAYGMSPYGLSKELDIDYKQAQAFIDRYFERYPGVKAYMEGMIEEARDKGYVTTLLGRRRPIPDIRSRERAVREFAERTAINTPIQGSGADLIKLAMLRIDRSLSVGGFRTRLILQVHDELLFEVPEEEIEEVVAIIRKDMEEVYPLSVPLKVNLSWGKTWAEAKA</sequence>
<dbReference type="NCBIfam" id="NF004397">
    <property type="entry name" value="PRK05755.1"/>
    <property type="match status" value="1"/>
</dbReference>
<keyword evidence="5 13" id="KW-0548">Nucleotidyltransferase</keyword>
<dbReference type="Gene3D" id="1.10.150.20">
    <property type="entry name" value="5' to 3' exonuclease, C-terminal subdomain"/>
    <property type="match status" value="2"/>
</dbReference>
<evidence type="ECO:0000313" key="17">
    <source>
        <dbReference type="Proteomes" id="UP000078390"/>
    </source>
</evidence>
<dbReference type="FunFam" id="1.10.150.20:FF:000003">
    <property type="entry name" value="DNA polymerase I"/>
    <property type="match status" value="1"/>
</dbReference>
<dbReference type="InterPro" id="IPR008918">
    <property type="entry name" value="HhH2"/>
</dbReference>
<dbReference type="SMART" id="SM00482">
    <property type="entry name" value="POLAc"/>
    <property type="match status" value="1"/>
</dbReference>
<dbReference type="PROSITE" id="PS00447">
    <property type="entry name" value="DNA_POLYMERASE_A"/>
    <property type="match status" value="1"/>
</dbReference>
<keyword evidence="13" id="KW-0540">Nuclease</keyword>
<dbReference type="SUPFAM" id="SSF53098">
    <property type="entry name" value="Ribonuclease H-like"/>
    <property type="match status" value="1"/>
</dbReference>
<evidence type="ECO:0000256" key="8">
    <source>
        <dbReference type="ARBA" id="ARBA00022932"/>
    </source>
</evidence>
<dbReference type="NCBIfam" id="TIGR00593">
    <property type="entry name" value="pola"/>
    <property type="match status" value="1"/>
</dbReference>
<evidence type="ECO:0000259" key="14">
    <source>
        <dbReference type="SMART" id="SM00475"/>
    </source>
</evidence>
<evidence type="ECO:0000259" key="15">
    <source>
        <dbReference type="SMART" id="SM00482"/>
    </source>
</evidence>
<feature type="domain" description="DNA-directed DNA polymerase family A palm" evidence="15">
    <location>
        <begin position="611"/>
        <end position="817"/>
    </location>
</feature>
<evidence type="ECO:0000256" key="1">
    <source>
        <dbReference type="ARBA" id="ARBA00007705"/>
    </source>
</evidence>
<dbReference type="AlphaFoldDB" id="A0A179D3K4"/>
<dbReference type="STRING" id="999894.TDIS_1279"/>
<keyword evidence="8 13" id="KW-0239">DNA-directed DNA polymerase</keyword>
<dbReference type="InterPro" id="IPR018320">
    <property type="entry name" value="DNA_polymerase_1"/>
</dbReference>
<dbReference type="InterPro" id="IPR043502">
    <property type="entry name" value="DNA/RNA_pol_sf"/>
</dbReference>
<dbReference type="Gene3D" id="3.30.420.10">
    <property type="entry name" value="Ribonuclease H-like superfamily/Ribonuclease H"/>
    <property type="match status" value="1"/>
</dbReference>
<dbReference type="CDD" id="cd06140">
    <property type="entry name" value="DNA_polA_I_Bacillus_like_exo"/>
    <property type="match status" value="1"/>
</dbReference>
<keyword evidence="13" id="KW-0269">Exonuclease</keyword>
<dbReference type="GO" id="GO:0006302">
    <property type="term" value="P:double-strand break repair"/>
    <property type="evidence" value="ECO:0007669"/>
    <property type="project" value="TreeGrafter"/>
</dbReference>
<dbReference type="PRINTS" id="PR00868">
    <property type="entry name" value="DNAPOLI"/>
</dbReference>
<evidence type="ECO:0000256" key="6">
    <source>
        <dbReference type="ARBA" id="ARBA00022705"/>
    </source>
</evidence>
<dbReference type="Gene3D" id="1.20.1060.10">
    <property type="entry name" value="Taq DNA Polymerase, Chain T, domain 4"/>
    <property type="match status" value="1"/>
</dbReference>
<comment type="similarity">
    <text evidence="1 13">Belongs to the DNA polymerase type-A family.</text>
</comment>
<dbReference type="CDD" id="cd09898">
    <property type="entry name" value="H3TH_53EXO"/>
    <property type="match status" value="1"/>
</dbReference>
<gene>
    <name evidence="13" type="primary">polA</name>
    <name evidence="16" type="ORF">TDIS_1279</name>
</gene>
<dbReference type="PANTHER" id="PTHR10133:SF27">
    <property type="entry name" value="DNA POLYMERASE NU"/>
    <property type="match status" value="1"/>
</dbReference>
<dbReference type="InterPro" id="IPR012337">
    <property type="entry name" value="RNaseH-like_sf"/>
</dbReference>
<dbReference type="InterPro" id="IPR019760">
    <property type="entry name" value="DNA-dir_DNA_pol_A_CS"/>
</dbReference>
<reference evidence="16 17" key="1">
    <citation type="submission" date="2016-04" db="EMBL/GenBank/DDBJ databases">
        <title>Genome analysis of Thermosulfurimonas dismutans, the first thermophilic sulfur-disproportionating bacterium of the phylum Thermodesulfobacteria.</title>
        <authorList>
            <person name="Mardanov A.V."/>
            <person name="Beletsky A.V."/>
            <person name="Kadnikov V.V."/>
            <person name="Slobodkin A.I."/>
            <person name="Ravin N.V."/>
        </authorList>
    </citation>
    <scope>NUCLEOTIDE SEQUENCE [LARGE SCALE GENOMIC DNA]</scope>
    <source>
        <strain evidence="16 17">S95</strain>
    </source>
</reference>
<protein>
    <recommendedName>
        <fullName evidence="3 12">DNA polymerase I</fullName>
        <ecNumber evidence="2 12">2.7.7.7</ecNumber>
    </recommendedName>
</protein>
<dbReference type="GO" id="GO:0003887">
    <property type="term" value="F:DNA-directed DNA polymerase activity"/>
    <property type="evidence" value="ECO:0007669"/>
    <property type="project" value="UniProtKB-UniRule"/>
</dbReference>
<dbReference type="GO" id="GO:0008409">
    <property type="term" value="F:5'-3' exonuclease activity"/>
    <property type="evidence" value="ECO:0007669"/>
    <property type="project" value="UniProtKB-UniRule"/>
</dbReference>
<dbReference type="Gene3D" id="3.30.70.370">
    <property type="match status" value="1"/>
</dbReference>
<dbReference type="SUPFAM" id="SSF47807">
    <property type="entry name" value="5' to 3' exonuclease, C-terminal subdomain"/>
    <property type="match status" value="1"/>
</dbReference>
<dbReference type="EC" id="2.7.7.7" evidence="2 12"/>
<dbReference type="SUPFAM" id="SSF88723">
    <property type="entry name" value="PIN domain-like"/>
    <property type="match status" value="1"/>
</dbReference>
<feature type="domain" description="5'-3' exonuclease" evidence="14">
    <location>
        <begin position="5"/>
        <end position="261"/>
    </location>
</feature>
<dbReference type="InterPro" id="IPR020045">
    <property type="entry name" value="DNA_polI_H3TH"/>
</dbReference>
<keyword evidence="9 13" id="KW-0238">DNA-binding</keyword>
<organism evidence="16 17">
    <name type="scientific">Thermosulfurimonas dismutans</name>
    <dbReference type="NCBI Taxonomy" id="999894"/>
    <lineage>
        <taxon>Bacteria</taxon>
        <taxon>Pseudomonadati</taxon>
        <taxon>Thermodesulfobacteriota</taxon>
        <taxon>Thermodesulfobacteria</taxon>
        <taxon>Thermodesulfobacteriales</taxon>
        <taxon>Thermodesulfobacteriaceae</taxon>
        <taxon>Thermosulfurimonas</taxon>
    </lineage>
</organism>
<dbReference type="GO" id="GO:0006261">
    <property type="term" value="P:DNA-templated DNA replication"/>
    <property type="evidence" value="ECO:0007669"/>
    <property type="project" value="UniProtKB-UniRule"/>
</dbReference>
<keyword evidence="17" id="KW-1185">Reference proteome</keyword>
<dbReference type="RefSeq" id="WP_068670469.1">
    <property type="nucleotide sequence ID" value="NZ_LWLG01000008.1"/>
</dbReference>
<dbReference type="InterPro" id="IPR029060">
    <property type="entry name" value="PIN-like_dom_sf"/>
</dbReference>
<keyword evidence="7 13" id="KW-0227">DNA damage</keyword>
<dbReference type="FunFam" id="1.20.1060.10:FF:000001">
    <property type="entry name" value="DNA polymerase I"/>
    <property type="match status" value="1"/>
</dbReference>
<comment type="caution">
    <text evidence="16">The sequence shown here is derived from an EMBL/GenBank/DDBJ whole genome shotgun (WGS) entry which is preliminary data.</text>
</comment>
<evidence type="ECO:0000256" key="12">
    <source>
        <dbReference type="NCBIfam" id="TIGR00593"/>
    </source>
</evidence>
<dbReference type="InterPro" id="IPR002421">
    <property type="entry name" value="5-3_exonuclease"/>
</dbReference>
<dbReference type="PANTHER" id="PTHR10133">
    <property type="entry name" value="DNA POLYMERASE I"/>
    <property type="match status" value="1"/>
</dbReference>